<feature type="transmembrane region" description="Helical" evidence="1">
    <location>
        <begin position="110"/>
        <end position="128"/>
    </location>
</feature>
<feature type="transmembrane region" description="Helical" evidence="1">
    <location>
        <begin position="44"/>
        <end position="63"/>
    </location>
</feature>
<gene>
    <name evidence="2" type="ORF">Mal52_60010</name>
</gene>
<dbReference type="Pfam" id="PF09945">
    <property type="entry name" value="DUF2177"/>
    <property type="match status" value="1"/>
</dbReference>
<dbReference type="InterPro" id="IPR018687">
    <property type="entry name" value="DUF2177_membr"/>
</dbReference>
<feature type="transmembrane region" description="Helical" evidence="1">
    <location>
        <begin position="7"/>
        <end position="24"/>
    </location>
</feature>
<dbReference type="KEGG" id="sdyn:Mal52_60010"/>
<name>A0A517ZYC1_9PLAN</name>
<reference evidence="2 3" key="1">
    <citation type="submission" date="2019-02" db="EMBL/GenBank/DDBJ databases">
        <title>Deep-cultivation of Planctomycetes and their phenomic and genomic characterization uncovers novel biology.</title>
        <authorList>
            <person name="Wiegand S."/>
            <person name="Jogler M."/>
            <person name="Boedeker C."/>
            <person name="Pinto D."/>
            <person name="Vollmers J."/>
            <person name="Rivas-Marin E."/>
            <person name="Kohn T."/>
            <person name="Peeters S.H."/>
            <person name="Heuer A."/>
            <person name="Rast P."/>
            <person name="Oberbeckmann S."/>
            <person name="Bunk B."/>
            <person name="Jeske O."/>
            <person name="Meyerdierks A."/>
            <person name="Storesund J.E."/>
            <person name="Kallscheuer N."/>
            <person name="Luecker S."/>
            <person name="Lage O.M."/>
            <person name="Pohl T."/>
            <person name="Merkel B.J."/>
            <person name="Hornburger P."/>
            <person name="Mueller R.-W."/>
            <person name="Bruemmer F."/>
            <person name="Labrenz M."/>
            <person name="Spormann A.M."/>
            <person name="Op den Camp H."/>
            <person name="Overmann J."/>
            <person name="Amann R."/>
            <person name="Jetten M.S.M."/>
            <person name="Mascher T."/>
            <person name="Medema M.H."/>
            <person name="Devos D.P."/>
            <person name="Kaster A.-K."/>
            <person name="Ovreas L."/>
            <person name="Rohde M."/>
            <person name="Galperin M.Y."/>
            <person name="Jogler C."/>
        </authorList>
    </citation>
    <scope>NUCLEOTIDE SEQUENCE [LARGE SCALE GENOMIC DNA]</scope>
    <source>
        <strain evidence="2 3">Mal52</strain>
    </source>
</reference>
<proteinExistence type="predicted"/>
<evidence type="ECO:0000313" key="3">
    <source>
        <dbReference type="Proteomes" id="UP000319383"/>
    </source>
</evidence>
<protein>
    <recommendedName>
        <fullName evidence="4">DUF2177 domain-containing protein</fullName>
    </recommendedName>
</protein>
<evidence type="ECO:0000313" key="2">
    <source>
        <dbReference type="EMBL" id="QDU47470.1"/>
    </source>
</evidence>
<accession>A0A517ZYC1</accession>
<sequence>MYYLKLYCCTLLCFFAIDMVWLVLVARGFYQKHLGFLLKDDPNWPAAIVFYLLFIFGMLVFVIVPSLDAGSTKKVLALGCLYGVITYATYDLTNLATVKNWPWIVTVVDVIWGGVLATSVSYLGYLAGKWLQ</sequence>
<keyword evidence="1" id="KW-0472">Membrane</keyword>
<organism evidence="2 3">
    <name type="scientific">Symmachiella dynata</name>
    <dbReference type="NCBI Taxonomy" id="2527995"/>
    <lineage>
        <taxon>Bacteria</taxon>
        <taxon>Pseudomonadati</taxon>
        <taxon>Planctomycetota</taxon>
        <taxon>Planctomycetia</taxon>
        <taxon>Planctomycetales</taxon>
        <taxon>Planctomycetaceae</taxon>
        <taxon>Symmachiella</taxon>
    </lineage>
</organism>
<feature type="transmembrane region" description="Helical" evidence="1">
    <location>
        <begin position="75"/>
        <end position="90"/>
    </location>
</feature>
<dbReference type="AlphaFoldDB" id="A0A517ZYC1"/>
<dbReference type="Proteomes" id="UP000319383">
    <property type="component" value="Chromosome"/>
</dbReference>
<evidence type="ECO:0000256" key="1">
    <source>
        <dbReference type="SAM" id="Phobius"/>
    </source>
</evidence>
<keyword evidence="1" id="KW-0812">Transmembrane</keyword>
<dbReference type="EMBL" id="CP036276">
    <property type="protein sequence ID" value="QDU47470.1"/>
    <property type="molecule type" value="Genomic_DNA"/>
</dbReference>
<evidence type="ECO:0008006" key="4">
    <source>
        <dbReference type="Google" id="ProtNLM"/>
    </source>
</evidence>
<keyword evidence="1" id="KW-1133">Transmembrane helix</keyword>
<dbReference type="RefSeq" id="WP_145380282.1">
    <property type="nucleotide sequence ID" value="NZ_CP036276.1"/>
</dbReference>
<keyword evidence="3" id="KW-1185">Reference proteome</keyword>